<evidence type="ECO:0000259" key="4">
    <source>
        <dbReference type="Pfam" id="PF03358"/>
    </source>
</evidence>
<keyword evidence="3" id="KW-0560">Oxidoreductase</keyword>
<dbReference type="PANTHER" id="PTHR43408:SF1">
    <property type="entry name" value="FMN REDUCTASE (NADPH)"/>
    <property type="match status" value="1"/>
</dbReference>
<evidence type="ECO:0000256" key="1">
    <source>
        <dbReference type="ARBA" id="ARBA00022630"/>
    </source>
</evidence>
<dbReference type="NCBIfam" id="TIGR03567">
    <property type="entry name" value="FMN_reduc_SsuE"/>
    <property type="match status" value="1"/>
</dbReference>
<dbReference type="InterPro" id="IPR020048">
    <property type="entry name" value="NADPH-dep_FMN_reduc_SsuE"/>
</dbReference>
<keyword evidence="1" id="KW-0285">Flavoprotein</keyword>
<comment type="caution">
    <text evidence="5">The sequence shown here is derived from an EMBL/GenBank/DDBJ whole genome shotgun (WGS) entry which is preliminary data.</text>
</comment>
<keyword evidence="6" id="KW-1185">Reference proteome</keyword>
<dbReference type="Gene3D" id="3.40.50.360">
    <property type="match status" value="1"/>
</dbReference>
<dbReference type="EMBL" id="BNEK01000005">
    <property type="protein sequence ID" value="GHJ32404.1"/>
    <property type="molecule type" value="Genomic_DNA"/>
</dbReference>
<dbReference type="PANTHER" id="PTHR43408">
    <property type="entry name" value="FMN REDUCTASE (NADPH)"/>
    <property type="match status" value="1"/>
</dbReference>
<keyword evidence="2" id="KW-0288">FMN</keyword>
<dbReference type="InterPro" id="IPR005025">
    <property type="entry name" value="FMN_Rdtase-like_dom"/>
</dbReference>
<feature type="domain" description="NADPH-dependent FMN reductase-like" evidence="4">
    <location>
        <begin position="128"/>
        <end position="269"/>
    </location>
</feature>
<reference evidence="5" key="1">
    <citation type="submission" date="2024-05" db="EMBL/GenBank/DDBJ databases">
        <title>Whole genome shotgun sequence of Streptomyces hygroscopicus NBRC 113678.</title>
        <authorList>
            <person name="Komaki H."/>
            <person name="Tamura T."/>
        </authorList>
    </citation>
    <scope>NUCLEOTIDE SEQUENCE</scope>
    <source>
        <strain evidence="5">N11-34</strain>
    </source>
</reference>
<proteinExistence type="predicted"/>
<dbReference type="SUPFAM" id="SSF52218">
    <property type="entry name" value="Flavoproteins"/>
    <property type="match status" value="1"/>
</dbReference>
<organism evidence="5 6">
    <name type="scientific">Streptomyces hygroscopicus</name>
    <dbReference type="NCBI Taxonomy" id="1912"/>
    <lineage>
        <taxon>Bacteria</taxon>
        <taxon>Bacillati</taxon>
        <taxon>Actinomycetota</taxon>
        <taxon>Actinomycetes</taxon>
        <taxon>Kitasatosporales</taxon>
        <taxon>Streptomycetaceae</taxon>
        <taxon>Streptomyces</taxon>
        <taxon>Streptomyces violaceusniger group</taxon>
    </lineage>
</organism>
<gene>
    <name evidence="5" type="ORF">TPA0910_68370</name>
</gene>
<evidence type="ECO:0000313" key="5">
    <source>
        <dbReference type="EMBL" id="GHJ32404.1"/>
    </source>
</evidence>
<sequence>MPFAPPGLFASASAPVEEFRSAPGADSPCPYASYPFHREFPCQDFDGVTERTRDVRASAATAGRPAPGFALDGFPNARDTGTEAAGTLRETVVRRAGGGPAGVRARALLTAAPVPTHRPHHEGLPMATVLSLSGSPSATSRTARLLRHLDARLTAQGHEVIPLDVRTLPAAALLGADFSHPAIVRAKALVEQADGVVVGTPVYKAAYSGLLKSLLDLLPQYALTGKTVLPLATGGSVAHVLAIDYALRPVLSSMGAAHIVQGWFTLDKDITVEPDGGVSVAAGAAEALEQVVDQFSAALGHPRTTVLAAAS</sequence>
<dbReference type="Proteomes" id="UP001054854">
    <property type="component" value="Unassembled WGS sequence"/>
</dbReference>
<dbReference type="InterPro" id="IPR051814">
    <property type="entry name" value="NAD(P)H-dep_FMN_reductase"/>
</dbReference>
<dbReference type="Pfam" id="PF03358">
    <property type="entry name" value="FMN_red"/>
    <property type="match status" value="1"/>
</dbReference>
<protein>
    <recommendedName>
        <fullName evidence="4">NADPH-dependent FMN reductase-like domain-containing protein</fullName>
    </recommendedName>
</protein>
<accession>A0ABQ3U9X5</accession>
<name>A0ABQ3U9X5_STRHY</name>
<evidence type="ECO:0000256" key="2">
    <source>
        <dbReference type="ARBA" id="ARBA00022643"/>
    </source>
</evidence>
<evidence type="ECO:0000256" key="3">
    <source>
        <dbReference type="ARBA" id="ARBA00023002"/>
    </source>
</evidence>
<evidence type="ECO:0000313" key="6">
    <source>
        <dbReference type="Proteomes" id="UP001054854"/>
    </source>
</evidence>
<dbReference type="InterPro" id="IPR029039">
    <property type="entry name" value="Flavoprotein-like_sf"/>
</dbReference>